<gene>
    <name evidence="2" type="ORF">G3T37_08475</name>
</gene>
<keyword evidence="3" id="KW-1185">Reference proteome</keyword>
<name>A0A7C9PN50_9MICO</name>
<evidence type="ECO:0000256" key="1">
    <source>
        <dbReference type="SAM" id="Phobius"/>
    </source>
</evidence>
<evidence type="ECO:0000313" key="2">
    <source>
        <dbReference type="EMBL" id="NEM91392.1"/>
    </source>
</evidence>
<comment type="caution">
    <text evidence="2">The sequence shown here is derived from an EMBL/GenBank/DDBJ whole genome shotgun (WGS) entry which is preliminary data.</text>
</comment>
<proteinExistence type="predicted"/>
<dbReference type="EMBL" id="JAAGWZ010000002">
    <property type="protein sequence ID" value="NEM91392.1"/>
    <property type="molecule type" value="Genomic_DNA"/>
</dbReference>
<protein>
    <submittedName>
        <fullName evidence="2">Uncharacterized protein</fullName>
    </submittedName>
</protein>
<reference evidence="2 3" key="1">
    <citation type="journal article" date="2014" name="Int. J. Syst. Evol. Microbiol.">
        <title>Description of Galbitalea soli gen. nov., sp. nov., and Frondihabitans sucicola sp. nov.</title>
        <authorList>
            <person name="Kim S.J."/>
            <person name="Lim J.M."/>
            <person name="Ahn J.H."/>
            <person name="Weon H.Y."/>
            <person name="Hamada M."/>
            <person name="Suzuki K."/>
            <person name="Ahn T.Y."/>
            <person name="Kwon S.W."/>
        </authorList>
    </citation>
    <scope>NUCLEOTIDE SEQUENCE [LARGE SCALE GENOMIC DNA]</scope>
    <source>
        <strain evidence="2 3">NBRC 108727</strain>
    </source>
</reference>
<keyword evidence="1" id="KW-0812">Transmembrane</keyword>
<keyword evidence="1" id="KW-0472">Membrane</keyword>
<dbReference type="Proteomes" id="UP000479756">
    <property type="component" value="Unassembled WGS sequence"/>
</dbReference>
<sequence length="151" mass="16369">MSNRNDARQAQGLWNMIHPRLLVAQLREAYGPRFGQGFTNRLVGGAVILVISGWVMVVGVVGLITGGIVTFSATGSLSDVYTVASFGFGLIVIGFVVNAVGVGIRTTAIKRMSDRIRHFDPKVTVDGAGRLIKSPQLYDRWMSQHPGFISH</sequence>
<keyword evidence="1" id="KW-1133">Transmembrane helix</keyword>
<organism evidence="2 3">
    <name type="scientific">Galbitalea soli</name>
    <dbReference type="NCBI Taxonomy" id="1268042"/>
    <lineage>
        <taxon>Bacteria</taxon>
        <taxon>Bacillati</taxon>
        <taxon>Actinomycetota</taxon>
        <taxon>Actinomycetes</taxon>
        <taxon>Micrococcales</taxon>
        <taxon>Microbacteriaceae</taxon>
        <taxon>Galbitalea</taxon>
    </lineage>
</organism>
<evidence type="ECO:0000313" key="3">
    <source>
        <dbReference type="Proteomes" id="UP000479756"/>
    </source>
</evidence>
<accession>A0A7C9PN50</accession>
<dbReference type="RefSeq" id="WP_163473076.1">
    <property type="nucleotide sequence ID" value="NZ_JAAGWZ010000002.1"/>
</dbReference>
<feature type="transmembrane region" description="Helical" evidence="1">
    <location>
        <begin position="80"/>
        <end position="104"/>
    </location>
</feature>
<dbReference type="AlphaFoldDB" id="A0A7C9PN50"/>
<feature type="transmembrane region" description="Helical" evidence="1">
    <location>
        <begin position="42"/>
        <end position="68"/>
    </location>
</feature>